<evidence type="ECO:0000313" key="6">
    <source>
        <dbReference type="Proteomes" id="UP000095706"/>
    </source>
</evidence>
<reference evidence="4" key="4">
    <citation type="submission" date="2022-01" db="EMBL/GenBank/DDBJ databases">
        <title>Collection of gut derived symbiotic bacterial strains cultured from healthy donors.</title>
        <authorList>
            <person name="Lin H."/>
            <person name="Kohout C."/>
            <person name="Waligurski E."/>
            <person name="Pamer E.G."/>
        </authorList>
    </citation>
    <scope>NUCLEOTIDE SEQUENCE</scope>
    <source>
        <strain evidence="4">DFI.5.49</strain>
    </source>
</reference>
<dbReference type="Proteomes" id="UP000768180">
    <property type="component" value="Unassembled WGS sequence"/>
</dbReference>
<evidence type="ECO:0000313" key="4">
    <source>
        <dbReference type="EMBL" id="MCG4764512.1"/>
    </source>
</evidence>
<dbReference type="STRING" id="1150298.ERS852406_00785"/>
<dbReference type="Proteomes" id="UP000095706">
    <property type="component" value="Unassembled WGS sequence"/>
</dbReference>
<organism evidence="3 7">
    <name type="scientific">Fusicatenibacter saccharivorans</name>
    <dbReference type="NCBI Taxonomy" id="1150298"/>
    <lineage>
        <taxon>Bacteria</taxon>
        <taxon>Bacillati</taxon>
        <taxon>Bacillota</taxon>
        <taxon>Clostridia</taxon>
        <taxon>Lachnospirales</taxon>
        <taxon>Lachnospiraceae</taxon>
        <taxon>Fusicatenibacter</taxon>
    </lineage>
</organism>
<evidence type="ECO:0000313" key="5">
    <source>
        <dbReference type="EMBL" id="NSE14917.1"/>
    </source>
</evidence>
<dbReference type="RefSeq" id="WP_022463305.1">
    <property type="nucleotide sequence ID" value="NZ_CAXSRP010000001.1"/>
</dbReference>
<dbReference type="EMBL" id="CYYV01000003">
    <property type="protein sequence ID" value="CUN83962.1"/>
    <property type="molecule type" value="Genomic_DNA"/>
</dbReference>
<dbReference type="AlphaFoldDB" id="A0A174M5F7"/>
<dbReference type="Proteomes" id="UP001199915">
    <property type="component" value="Unassembled WGS sequence"/>
</dbReference>
<dbReference type="PROSITE" id="PS51257">
    <property type="entry name" value="PROKAR_LIPOPROTEIN"/>
    <property type="match status" value="1"/>
</dbReference>
<reference evidence="6 7" key="1">
    <citation type="submission" date="2015-09" db="EMBL/GenBank/DDBJ databases">
        <authorList>
            <consortium name="Pathogen Informatics"/>
        </authorList>
    </citation>
    <scope>NUCLEOTIDE SEQUENCE [LARGE SCALE GENOMIC DNA]</scope>
    <source>
        <strain evidence="2 6">2789STDY5608849</strain>
        <strain evidence="3 7">2789STDY5834885</strain>
    </source>
</reference>
<dbReference type="EMBL" id="JAAITQ010000001">
    <property type="protein sequence ID" value="NSE14917.1"/>
    <property type="molecule type" value="Genomic_DNA"/>
</dbReference>
<evidence type="ECO:0000313" key="2">
    <source>
        <dbReference type="EMBL" id="CUN83962.1"/>
    </source>
</evidence>
<evidence type="ECO:0000313" key="7">
    <source>
        <dbReference type="Proteomes" id="UP000095709"/>
    </source>
</evidence>
<proteinExistence type="predicted"/>
<reference evidence="5 8" key="2">
    <citation type="journal article" date="2020" name="Cell Host Microbe">
        <title>Functional and Genomic Variation between Human-Derived Isolates of Lachnospiraceae Reveals Inter- and Intra-Species Diversity.</title>
        <authorList>
            <person name="Sorbara M.T."/>
            <person name="Littmann E.R."/>
            <person name="Fontana E."/>
            <person name="Moody T.U."/>
            <person name="Kohout C.E."/>
            <person name="Gjonbalaj M."/>
            <person name="Eaton V."/>
            <person name="Seok R."/>
            <person name="Leiner I.M."/>
            <person name="Pamer E.G."/>
        </authorList>
    </citation>
    <scope>NUCLEOTIDE SEQUENCE [LARGE SCALE GENOMIC DNA]</scope>
    <source>
        <strain evidence="5 8">MSK.14.54</strain>
    </source>
</reference>
<feature type="signal peptide" evidence="1">
    <location>
        <begin position="1"/>
        <end position="21"/>
    </location>
</feature>
<feature type="chain" id="PRO_5014251941" evidence="1">
    <location>
        <begin position="22"/>
        <end position="181"/>
    </location>
</feature>
<evidence type="ECO:0000313" key="8">
    <source>
        <dbReference type="Proteomes" id="UP000768180"/>
    </source>
</evidence>
<evidence type="ECO:0000313" key="3">
    <source>
        <dbReference type="EMBL" id="CUP29009.1"/>
    </source>
</evidence>
<keyword evidence="1" id="KW-0732">Signal</keyword>
<sequence length="181" mass="20144">MKIRQTIFLLPLFLLAGCASAGGSQSRDLDLKELCTEEQVFQYADFEWGTDSEQLFKQSSLKFDEKDLGQGDESSTKTYESKEKFSLENAESNMDLEFSDGQLSQVSFTFDIEQDANTWIQKEVDELNSLYGGGIATGLGNQIYQWQGEQDTVLQLTAFTEGDESATVILSVASMEYSIGS</sequence>
<name>A0A174M5F7_9FIRM</name>
<reference evidence="5" key="3">
    <citation type="submission" date="2020-02" db="EMBL/GenBank/DDBJ databases">
        <authorList>
            <person name="Littmann E."/>
            <person name="Sorbara M."/>
        </authorList>
    </citation>
    <scope>NUCLEOTIDE SEQUENCE</scope>
    <source>
        <strain evidence="5">MSK.14.54</strain>
    </source>
</reference>
<accession>A0A174M5F7</accession>
<evidence type="ECO:0000256" key="1">
    <source>
        <dbReference type="SAM" id="SignalP"/>
    </source>
</evidence>
<protein>
    <submittedName>
        <fullName evidence="3">Uncharacterized protein</fullName>
    </submittedName>
</protein>
<keyword evidence="8" id="KW-1185">Reference proteome</keyword>
<dbReference type="Proteomes" id="UP000095709">
    <property type="component" value="Unassembled WGS sequence"/>
</dbReference>
<dbReference type="EMBL" id="CZAL01000008">
    <property type="protein sequence ID" value="CUP29009.1"/>
    <property type="molecule type" value="Genomic_DNA"/>
</dbReference>
<gene>
    <name evidence="2" type="ORF">ERS852406_00785</name>
    <name evidence="3" type="ORF">ERS852498_01647</name>
    <name evidence="5" type="ORF">G5B05_00430</name>
    <name evidence="4" type="ORF">L0N21_03095</name>
</gene>
<dbReference type="EMBL" id="JAKNFS010000003">
    <property type="protein sequence ID" value="MCG4764512.1"/>
    <property type="molecule type" value="Genomic_DNA"/>
</dbReference>